<dbReference type="InterPro" id="IPR001841">
    <property type="entry name" value="Znf_RING"/>
</dbReference>
<evidence type="ECO:0000256" key="6">
    <source>
        <dbReference type="ARBA" id="ARBA00023015"/>
    </source>
</evidence>
<keyword evidence="14" id="KW-1185">Reference proteome</keyword>
<accession>A0A7N0T312</accession>
<dbReference type="FunFam" id="3.30.40.10:FF:000238">
    <property type="entry name" value="PHD finger family protein"/>
    <property type="match status" value="1"/>
</dbReference>
<organism evidence="13 14">
    <name type="scientific">Kalanchoe fedtschenkoi</name>
    <name type="common">Lavender scallops</name>
    <name type="synonym">South American air plant</name>
    <dbReference type="NCBI Taxonomy" id="63787"/>
    <lineage>
        <taxon>Eukaryota</taxon>
        <taxon>Viridiplantae</taxon>
        <taxon>Streptophyta</taxon>
        <taxon>Embryophyta</taxon>
        <taxon>Tracheophyta</taxon>
        <taxon>Spermatophyta</taxon>
        <taxon>Magnoliopsida</taxon>
        <taxon>eudicotyledons</taxon>
        <taxon>Gunneridae</taxon>
        <taxon>Pentapetalae</taxon>
        <taxon>Saxifragales</taxon>
        <taxon>Crassulaceae</taxon>
        <taxon>Kalanchoe</taxon>
    </lineage>
</organism>
<feature type="domain" description="PHD-type" evidence="11">
    <location>
        <begin position="139"/>
        <end position="197"/>
    </location>
</feature>
<dbReference type="PROSITE" id="PS01359">
    <property type="entry name" value="ZF_PHD_1"/>
    <property type="match status" value="1"/>
</dbReference>
<dbReference type="SMART" id="SM00249">
    <property type="entry name" value="PHD"/>
    <property type="match status" value="3"/>
</dbReference>
<dbReference type="PROSITE" id="PS50016">
    <property type="entry name" value="ZF_PHD_2"/>
    <property type="match status" value="2"/>
</dbReference>
<dbReference type="PROSITE" id="PS50089">
    <property type="entry name" value="ZF_RING_2"/>
    <property type="match status" value="1"/>
</dbReference>
<dbReference type="EnsemblPlants" id="Kaladp0020s0044.1.v1.1">
    <property type="protein sequence ID" value="Kaladp0020s0044.1.v1.1"/>
    <property type="gene ID" value="Kaladp0020s0044.v1.1"/>
</dbReference>
<feature type="domain" description="RING-type" evidence="12">
    <location>
        <begin position="142"/>
        <end position="195"/>
    </location>
</feature>
<dbReference type="SMART" id="SM00184">
    <property type="entry name" value="RING"/>
    <property type="match status" value="2"/>
</dbReference>
<dbReference type="CDD" id="cd15489">
    <property type="entry name" value="PHD_SF"/>
    <property type="match status" value="1"/>
</dbReference>
<evidence type="ECO:0000256" key="3">
    <source>
        <dbReference type="ARBA" id="ARBA00022737"/>
    </source>
</evidence>
<protein>
    <submittedName>
        <fullName evidence="13">Uncharacterized protein</fullName>
    </submittedName>
</protein>
<dbReference type="PANTHER" id="PTHR45888">
    <property type="entry name" value="HL01030P-RELATED"/>
    <property type="match status" value="1"/>
</dbReference>
<dbReference type="AlphaFoldDB" id="A0A7N0T312"/>
<keyword evidence="4 9" id="KW-0863">Zinc-finger</keyword>
<evidence type="ECO:0000256" key="7">
    <source>
        <dbReference type="ARBA" id="ARBA00023163"/>
    </source>
</evidence>
<feature type="compositionally biased region" description="Basic and acidic residues" evidence="10">
    <location>
        <begin position="736"/>
        <end position="749"/>
    </location>
</feature>
<dbReference type="PROSITE" id="PS01300">
    <property type="entry name" value="RECR"/>
    <property type="match status" value="1"/>
</dbReference>
<evidence type="ECO:0000259" key="12">
    <source>
        <dbReference type="PROSITE" id="PS50089"/>
    </source>
</evidence>
<evidence type="ECO:0000256" key="5">
    <source>
        <dbReference type="ARBA" id="ARBA00022833"/>
    </source>
</evidence>
<evidence type="ECO:0000256" key="9">
    <source>
        <dbReference type="PROSITE-ProRule" id="PRU00175"/>
    </source>
</evidence>
<sequence length="829" mass="92863">MAFHVACPITCNKICFCDLGFPRALRAHQARHAFLHDVFSLSAFLPHPSPAAPLPRDHHHDTLQVAVPKLLKPPPPPPPEADDAALLLSAQSKRVALQAEAAFASLAAEDFATKFETGEHILTDALRDVGGDQGLTHANVMCRMCFQGENEGSERSRKMLSCKDCGKKYHRSCIKNWGKRRDLFHWNSWTCPSCRICEVCHRTGDPNKFMFCKRCDSAYHCYCQQPPHKTVGTGPYLCPKHTKCHSCGSTVPGNGLSLRWFLGYTCCDACGRLFTKGNYCPVCLKVYRDSESTPMVCCDVCQRWVHCHCDGISDEKYMQFQVDNNLQYVCATCRGECYQVKDLEDAVKELWRRRDEIDQDLIASLRAAAGLPTDEELYYVSSDDEENSSIMLKNDFGRSLKFSLKGVVDKSAKKPKDYGKKFSTKKHMKKKGLQMIHINNEETNENLEDFQDAKLNNICLHADKIQMVDHSTEERDQGACQVVLANHGEGTCSVNQPGALKRKFVDNVTMSSEDKTPRIVKLKSSNSQDNSRKGSGNSNAMRAPKLVIHLGRNKNPSNSPISDSSSHQREHELNSSQGEENDLSVRIKSHGHAISEGNKPNLGKVTPEVYVPDKFMRRSVADGEEPTSQKASTLIGKRNIVAIGPVKESISSRSDRVSSRNQLVKFPDVSSKVPENVSKKHDMLVQNDSKPLLKLKFKNPYFENPSSWVTQNDDEKSLVKGQRSKRKRSSNLEKLALQDKDTSRTEQGHSVDASMDANWILKRLGKDAIGKRVEVHQPSDNSWHRGTVADVIEGKSKVSINLDDGRSKTVELGKHGVRFVPKKQKQSKK</sequence>
<keyword evidence="7" id="KW-0804">Transcription</keyword>
<dbReference type="GO" id="GO:0006310">
    <property type="term" value="P:DNA recombination"/>
    <property type="evidence" value="ECO:0007669"/>
    <property type="project" value="InterPro"/>
</dbReference>
<evidence type="ECO:0000256" key="2">
    <source>
        <dbReference type="ARBA" id="ARBA00022723"/>
    </source>
</evidence>
<dbReference type="SUPFAM" id="SSF57903">
    <property type="entry name" value="FYVE/PHD zinc finger"/>
    <property type="match status" value="3"/>
</dbReference>
<evidence type="ECO:0000256" key="8">
    <source>
        <dbReference type="ARBA" id="ARBA00023242"/>
    </source>
</evidence>
<feature type="region of interest" description="Disordered" evidence="10">
    <location>
        <begin position="509"/>
        <end position="582"/>
    </location>
</feature>
<keyword evidence="2" id="KW-0479">Metal-binding</keyword>
<keyword evidence="5" id="KW-0862">Zinc</keyword>
<keyword evidence="3" id="KW-0677">Repeat</keyword>
<feature type="region of interest" description="Disordered" evidence="10">
    <location>
        <begin position="706"/>
        <end position="750"/>
    </location>
</feature>
<evidence type="ECO:0000256" key="10">
    <source>
        <dbReference type="SAM" id="MobiDB-lite"/>
    </source>
</evidence>
<dbReference type="GO" id="GO:0008270">
    <property type="term" value="F:zinc ion binding"/>
    <property type="evidence" value="ECO:0007669"/>
    <property type="project" value="UniProtKB-KW"/>
</dbReference>
<dbReference type="Gene3D" id="3.30.40.10">
    <property type="entry name" value="Zinc/RING finger domain, C3HC4 (zinc finger)"/>
    <property type="match status" value="2"/>
</dbReference>
<dbReference type="OMA" id="EMMDANW"/>
<dbReference type="FunFam" id="3.30.40.10:FF:000638">
    <property type="entry name" value="PHD finger family protein"/>
    <property type="match status" value="1"/>
</dbReference>
<keyword evidence="6" id="KW-0805">Transcription regulation</keyword>
<dbReference type="InterPro" id="IPR011011">
    <property type="entry name" value="Znf_FYVE_PHD"/>
</dbReference>
<evidence type="ECO:0000256" key="1">
    <source>
        <dbReference type="ARBA" id="ARBA00004123"/>
    </source>
</evidence>
<dbReference type="GO" id="GO:0005634">
    <property type="term" value="C:nucleus"/>
    <property type="evidence" value="ECO:0007669"/>
    <property type="project" value="UniProtKB-SubCell"/>
</dbReference>
<evidence type="ECO:0000256" key="4">
    <source>
        <dbReference type="ARBA" id="ARBA00022771"/>
    </source>
</evidence>
<reference evidence="13" key="1">
    <citation type="submission" date="2021-01" db="UniProtKB">
        <authorList>
            <consortium name="EnsemblPlants"/>
        </authorList>
    </citation>
    <scope>IDENTIFICATION</scope>
</reference>
<dbReference type="PANTHER" id="PTHR45888:SF4">
    <property type="entry name" value="PHD FINGER PROTEIN 10"/>
    <property type="match status" value="1"/>
</dbReference>
<proteinExistence type="predicted"/>
<feature type="compositionally biased region" description="Polar residues" evidence="10">
    <location>
        <begin position="523"/>
        <end position="540"/>
    </location>
</feature>
<evidence type="ECO:0000313" key="14">
    <source>
        <dbReference type="Proteomes" id="UP000594263"/>
    </source>
</evidence>
<dbReference type="InterPro" id="IPR013083">
    <property type="entry name" value="Znf_RING/FYVE/PHD"/>
</dbReference>
<name>A0A7N0T312_KALFE</name>
<dbReference type="GO" id="GO:0006281">
    <property type="term" value="P:DNA repair"/>
    <property type="evidence" value="ECO:0007669"/>
    <property type="project" value="InterPro"/>
</dbReference>
<evidence type="ECO:0000313" key="13">
    <source>
        <dbReference type="EnsemblPlants" id="Kaladp0020s0044.1.v1.1"/>
    </source>
</evidence>
<dbReference type="InterPro" id="IPR001965">
    <property type="entry name" value="Znf_PHD"/>
</dbReference>
<comment type="subcellular location">
    <subcellularLocation>
        <location evidence="1">Nucleus</location>
    </subcellularLocation>
</comment>
<evidence type="ECO:0000259" key="11">
    <source>
        <dbReference type="PROSITE" id="PS50016"/>
    </source>
</evidence>
<keyword evidence="8" id="KW-0539">Nucleus</keyword>
<dbReference type="Gramene" id="Kaladp0020s0044.1.v1.1">
    <property type="protein sequence ID" value="Kaladp0020s0044.1.v1.1"/>
    <property type="gene ID" value="Kaladp0020s0044.v1.1"/>
</dbReference>
<dbReference type="InterPro" id="IPR015967">
    <property type="entry name" value="Rcmb_RecR_Znf"/>
</dbReference>
<dbReference type="InterPro" id="IPR019786">
    <property type="entry name" value="Zinc_finger_PHD-type_CS"/>
</dbReference>
<dbReference type="Pfam" id="PF00628">
    <property type="entry name" value="PHD"/>
    <property type="match status" value="1"/>
</dbReference>
<feature type="compositionally biased region" description="Low complexity" evidence="10">
    <location>
        <begin position="555"/>
        <end position="565"/>
    </location>
</feature>
<dbReference type="Proteomes" id="UP000594263">
    <property type="component" value="Unplaced"/>
</dbReference>
<feature type="domain" description="PHD-type" evidence="11">
    <location>
        <begin position="277"/>
        <end position="336"/>
    </location>
</feature>
<dbReference type="InterPro" id="IPR019787">
    <property type="entry name" value="Znf_PHD-finger"/>
</dbReference>